<reference evidence="2" key="1">
    <citation type="submission" date="2020-12" db="EMBL/GenBank/DDBJ databases">
        <title>Genome sequencing of genetic groups of Flavobacterium columnare.</title>
        <authorList>
            <person name="Waldbieser G.C."/>
            <person name="Griffin M.J."/>
            <person name="LaFrentz B.R."/>
        </authorList>
    </citation>
    <scope>NUCLEOTIDE SEQUENCE</scope>
    <source>
        <strain evidence="2">90-106</strain>
    </source>
</reference>
<dbReference type="Proteomes" id="UP000824721">
    <property type="component" value="Chromosome"/>
</dbReference>
<gene>
    <name evidence="2" type="ORF">JJC05_11450</name>
</gene>
<dbReference type="EMBL" id="CP067378">
    <property type="protein sequence ID" value="QYS88340.1"/>
    <property type="molecule type" value="Genomic_DNA"/>
</dbReference>
<dbReference type="KEGG" id="fdv:JJC05_11450"/>
<keyword evidence="1" id="KW-0732">Signal</keyword>
<organism evidence="2">
    <name type="scientific">Flavobacterium columnare</name>
    <dbReference type="NCBI Taxonomy" id="996"/>
    <lineage>
        <taxon>Bacteria</taxon>
        <taxon>Pseudomonadati</taxon>
        <taxon>Bacteroidota</taxon>
        <taxon>Flavobacteriia</taxon>
        <taxon>Flavobacteriales</taxon>
        <taxon>Flavobacteriaceae</taxon>
        <taxon>Flavobacterium</taxon>
    </lineage>
</organism>
<protein>
    <submittedName>
        <fullName evidence="2">Uncharacterized protein</fullName>
    </submittedName>
</protein>
<sequence>MKKILQILVLGTTLLVNAQTPIYHFNFDNTLSDINNTVRFVPNPRSCKYSKSYLSKWL</sequence>
<proteinExistence type="predicted"/>
<evidence type="ECO:0000313" key="2">
    <source>
        <dbReference type="EMBL" id="QYS88340.1"/>
    </source>
</evidence>
<evidence type="ECO:0000256" key="1">
    <source>
        <dbReference type="SAM" id="SignalP"/>
    </source>
</evidence>
<accession>A0A8G0KW59</accession>
<dbReference type="AlphaFoldDB" id="A0A8G0KW59"/>
<name>A0A8G0KW59_9FLAO</name>
<feature type="chain" id="PRO_5034524557" evidence="1">
    <location>
        <begin position="19"/>
        <end position="58"/>
    </location>
</feature>
<feature type="signal peptide" evidence="1">
    <location>
        <begin position="1"/>
        <end position="18"/>
    </location>
</feature>